<evidence type="ECO:0000256" key="1">
    <source>
        <dbReference type="ARBA" id="ARBA00004141"/>
    </source>
</evidence>
<feature type="transmembrane region" description="Helical" evidence="5">
    <location>
        <begin position="7"/>
        <end position="40"/>
    </location>
</feature>
<dbReference type="InterPro" id="IPR002810">
    <property type="entry name" value="NfeD-like_C"/>
</dbReference>
<dbReference type="InterPro" id="IPR052165">
    <property type="entry name" value="Membrane_assoc_protease"/>
</dbReference>
<evidence type="ECO:0000313" key="7">
    <source>
        <dbReference type="EMBL" id="SKA75594.1"/>
    </source>
</evidence>
<dbReference type="GO" id="GO:0008233">
    <property type="term" value="F:peptidase activity"/>
    <property type="evidence" value="ECO:0007669"/>
    <property type="project" value="UniProtKB-KW"/>
</dbReference>
<feature type="domain" description="NfeD-like C-terminal" evidence="6">
    <location>
        <begin position="82"/>
        <end position="137"/>
    </location>
</feature>
<keyword evidence="2 5" id="KW-0812">Transmembrane</keyword>
<name>A0A1T4WE65_9CLOT</name>
<organism evidence="7 8">
    <name type="scientific">Caloramator quimbayensis</name>
    <dbReference type="NCBI Taxonomy" id="1147123"/>
    <lineage>
        <taxon>Bacteria</taxon>
        <taxon>Bacillati</taxon>
        <taxon>Bacillota</taxon>
        <taxon>Clostridia</taxon>
        <taxon>Eubacteriales</taxon>
        <taxon>Clostridiaceae</taxon>
        <taxon>Caloramator</taxon>
    </lineage>
</organism>
<gene>
    <name evidence="7" type="ORF">SAMN05443428_10154</name>
</gene>
<keyword evidence="7" id="KW-0645">Protease</keyword>
<dbReference type="OrthoDB" id="1726749at2"/>
<dbReference type="Proteomes" id="UP000190105">
    <property type="component" value="Unassembled WGS sequence"/>
</dbReference>
<proteinExistence type="predicted"/>
<dbReference type="RefSeq" id="WP_078695099.1">
    <property type="nucleotide sequence ID" value="NZ_FUYH01000001.1"/>
</dbReference>
<dbReference type="Pfam" id="PF01957">
    <property type="entry name" value="NfeD"/>
    <property type="match status" value="1"/>
</dbReference>
<dbReference type="SUPFAM" id="SSF141322">
    <property type="entry name" value="NfeD domain-like"/>
    <property type="match status" value="1"/>
</dbReference>
<reference evidence="8" key="1">
    <citation type="submission" date="2017-02" db="EMBL/GenBank/DDBJ databases">
        <authorList>
            <person name="Varghese N."/>
            <person name="Submissions S."/>
        </authorList>
    </citation>
    <scope>NUCLEOTIDE SEQUENCE [LARGE SCALE GENOMIC DNA]</scope>
    <source>
        <strain evidence="8">USBA 833</strain>
    </source>
</reference>
<dbReference type="AlphaFoldDB" id="A0A1T4WE65"/>
<evidence type="ECO:0000256" key="3">
    <source>
        <dbReference type="ARBA" id="ARBA00022989"/>
    </source>
</evidence>
<comment type="subcellular location">
    <subcellularLocation>
        <location evidence="1">Membrane</location>
        <topology evidence="1">Multi-pass membrane protein</topology>
    </subcellularLocation>
</comment>
<accession>A0A1T4WE65</accession>
<sequence>MLYIWIVISFVAILIDALTSSFLFFSFAIGGIGALITLMFNASMPFQIIIFMILSIISIIFAAPYVRKAINKNPPAFKPMEQNYIGRILTSQEDITEKTQIKYEGIYWYVINHGEPIKEGDRFKIKSIEGNKLVVEKYKEES</sequence>
<dbReference type="PANTHER" id="PTHR33507">
    <property type="entry name" value="INNER MEMBRANE PROTEIN YBBJ"/>
    <property type="match status" value="1"/>
</dbReference>
<keyword evidence="7" id="KW-0378">Hydrolase</keyword>
<dbReference type="GO" id="GO:0006508">
    <property type="term" value="P:proteolysis"/>
    <property type="evidence" value="ECO:0007669"/>
    <property type="project" value="UniProtKB-KW"/>
</dbReference>
<evidence type="ECO:0000256" key="4">
    <source>
        <dbReference type="ARBA" id="ARBA00023136"/>
    </source>
</evidence>
<dbReference type="EMBL" id="FUYH01000001">
    <property type="protein sequence ID" value="SKA75594.1"/>
    <property type="molecule type" value="Genomic_DNA"/>
</dbReference>
<dbReference type="Gene3D" id="2.40.50.140">
    <property type="entry name" value="Nucleic acid-binding proteins"/>
    <property type="match status" value="1"/>
</dbReference>
<dbReference type="GO" id="GO:0005886">
    <property type="term" value="C:plasma membrane"/>
    <property type="evidence" value="ECO:0007669"/>
    <property type="project" value="TreeGrafter"/>
</dbReference>
<evidence type="ECO:0000259" key="6">
    <source>
        <dbReference type="Pfam" id="PF01957"/>
    </source>
</evidence>
<dbReference type="PANTHER" id="PTHR33507:SF3">
    <property type="entry name" value="INNER MEMBRANE PROTEIN YBBJ"/>
    <property type="match status" value="1"/>
</dbReference>
<evidence type="ECO:0000256" key="5">
    <source>
        <dbReference type="SAM" id="Phobius"/>
    </source>
</evidence>
<feature type="transmembrane region" description="Helical" evidence="5">
    <location>
        <begin position="46"/>
        <end position="66"/>
    </location>
</feature>
<keyword evidence="4 5" id="KW-0472">Membrane</keyword>
<keyword evidence="8" id="KW-1185">Reference proteome</keyword>
<dbReference type="InterPro" id="IPR012340">
    <property type="entry name" value="NA-bd_OB-fold"/>
</dbReference>
<dbReference type="STRING" id="1147123.SAMN05443428_10154"/>
<keyword evidence="3 5" id="KW-1133">Transmembrane helix</keyword>
<protein>
    <submittedName>
        <fullName evidence="7">Membrane protein implicated in regulation of membrane protease activity</fullName>
    </submittedName>
</protein>
<evidence type="ECO:0000313" key="8">
    <source>
        <dbReference type="Proteomes" id="UP000190105"/>
    </source>
</evidence>
<evidence type="ECO:0000256" key="2">
    <source>
        <dbReference type="ARBA" id="ARBA00022692"/>
    </source>
</evidence>